<dbReference type="Pfam" id="PF00850">
    <property type="entry name" value="Hist_deacetyl"/>
    <property type="match status" value="1"/>
</dbReference>
<dbReference type="GO" id="GO:0000118">
    <property type="term" value="C:histone deacetylase complex"/>
    <property type="evidence" value="ECO:0007669"/>
    <property type="project" value="TreeGrafter"/>
</dbReference>
<dbReference type="PRINTS" id="PR01270">
    <property type="entry name" value="HDASUPER"/>
</dbReference>
<dbReference type="SUPFAM" id="SSF54160">
    <property type="entry name" value="Chromo domain-like"/>
    <property type="match status" value="1"/>
</dbReference>
<sequence>MPKPSHSSDALPFYRHVESNSPSYYTESDSNLSTGSSTGSAKRRRRSTRLNSLEHQKKTDKKNMALAQKKLRRLDLVPSQERSQSWAVGDRVEAIKWADDVKEWCCARIVEIANDPHDETLVFVHYEGWPPEEADWISPTLLRTPQRAESLRYGPAGAESDRSWSNYVNFYNSKQGALARQNTGIVQDRRMGLHCCPCHSRETIHPERPDRIGSILQTFHSNRMLRYFKRIHARETTTQELLRVHTFSHVRNYYPLDEETMVKKEKRPLKITSIAALLNPEPPKNPRLEQLSATTDKVLRGVGGDTIIKADQDHINRQYRRFSTAAAFADASQSNPQPTAPPTLVCKMTCGELGVSVDTTFHPLYTSLAAKVAAGALLSLVTPIVQGQLRNGFALIRPPGHHAEDDLAMGFCFYNNVAVAVADTLEKYPSKIKRAVVIDWDIHHGNGTQKIFYDNPNVLYISVHRWDHGKFYPFSGAPDECGEYEGVGKNVNIAFSESNRRPKPMGDTEFVAAFYHFVIPIVKQFQPDMIFVSAGFDAAEGHPENLGGYNVTPRGYALLTKMVKDLADDLCEGRLVLTLEGGYELQPLANSCAASVAQLFLPNTLPEQQITTFHDTLDSTKPNRDAIESFQDILRYQKKYWHFPEEMFDPDFTFPLPDDWRATDSISTRPRRDKKAVKTLAVESY</sequence>
<keyword evidence="7" id="KW-0805">Transcription regulation</keyword>
<comment type="subcellular location">
    <subcellularLocation>
        <location evidence="1">Nucleus</location>
    </subcellularLocation>
</comment>
<keyword evidence="8" id="KW-0804">Transcription</keyword>
<comment type="caution">
    <text evidence="12">The sequence shown here is derived from an EMBL/GenBank/DDBJ whole genome shotgun (WGS) entry which is preliminary data.</text>
</comment>
<dbReference type="EC" id="3.5.1.98" evidence="3"/>
<feature type="compositionally biased region" description="Polar residues" evidence="10">
    <location>
        <begin position="21"/>
        <end position="40"/>
    </location>
</feature>
<dbReference type="GO" id="GO:0141221">
    <property type="term" value="F:histone deacetylase activity, hydrolytic mechanism"/>
    <property type="evidence" value="ECO:0007669"/>
    <property type="project" value="UniProtKB-EC"/>
</dbReference>
<dbReference type="InterPro" id="IPR000286">
    <property type="entry name" value="HDACs"/>
</dbReference>
<evidence type="ECO:0000256" key="4">
    <source>
        <dbReference type="ARBA" id="ARBA00022491"/>
    </source>
</evidence>
<dbReference type="Gene3D" id="2.30.30.140">
    <property type="match status" value="1"/>
</dbReference>
<evidence type="ECO:0000256" key="10">
    <source>
        <dbReference type="SAM" id="MobiDB-lite"/>
    </source>
</evidence>
<reference evidence="12 13" key="1">
    <citation type="submission" date="2019-09" db="EMBL/GenBank/DDBJ databases">
        <authorList>
            <consortium name="DOE Joint Genome Institute"/>
            <person name="Mondo S.J."/>
            <person name="Navarro-Mendoza M.I."/>
            <person name="Perez-Arques C."/>
            <person name="Panchal S."/>
            <person name="Nicolas F.E."/>
            <person name="Ganguly P."/>
            <person name="Pangilinan J."/>
            <person name="Grigoriev I."/>
            <person name="Heitman J."/>
            <person name="Sanya K."/>
            <person name="Garre V."/>
        </authorList>
    </citation>
    <scope>NUCLEOTIDE SEQUENCE [LARGE SCALE GENOMIC DNA]</scope>
    <source>
        <strain evidence="12 13">MU402</strain>
    </source>
</reference>
<gene>
    <name evidence="12" type="ORF">FB192DRAFT_1377680</name>
</gene>
<keyword evidence="5" id="KW-0378">Hydrolase</keyword>
<organism evidence="12 13">
    <name type="scientific">Mucor circinelloides f. lusitanicus</name>
    <name type="common">Mucor racemosus var. lusitanicus</name>
    <dbReference type="NCBI Taxonomy" id="29924"/>
    <lineage>
        <taxon>Eukaryota</taxon>
        <taxon>Fungi</taxon>
        <taxon>Fungi incertae sedis</taxon>
        <taxon>Mucoromycota</taxon>
        <taxon>Mucoromycotina</taxon>
        <taxon>Mucoromycetes</taxon>
        <taxon>Mucorales</taxon>
        <taxon>Mucorineae</taxon>
        <taxon>Mucoraceae</taxon>
        <taxon>Mucor</taxon>
    </lineage>
</organism>
<accession>A0A8H4BHU0</accession>
<evidence type="ECO:0000256" key="5">
    <source>
        <dbReference type="ARBA" id="ARBA00022801"/>
    </source>
</evidence>
<keyword evidence="4" id="KW-0678">Repressor</keyword>
<evidence type="ECO:0000256" key="7">
    <source>
        <dbReference type="ARBA" id="ARBA00023015"/>
    </source>
</evidence>
<proteinExistence type="inferred from homology"/>
<evidence type="ECO:0000259" key="11">
    <source>
        <dbReference type="Pfam" id="PF00850"/>
    </source>
</evidence>
<dbReference type="InterPro" id="IPR016197">
    <property type="entry name" value="Chromo-like_dom_sf"/>
</dbReference>
<feature type="region of interest" description="Disordered" evidence="10">
    <location>
        <begin position="21"/>
        <end position="62"/>
    </location>
</feature>
<dbReference type="PANTHER" id="PTHR10625">
    <property type="entry name" value="HISTONE DEACETYLASE HDAC1-RELATED"/>
    <property type="match status" value="1"/>
</dbReference>
<evidence type="ECO:0000313" key="12">
    <source>
        <dbReference type="EMBL" id="KAF1802350.1"/>
    </source>
</evidence>
<dbReference type="EMBL" id="JAAECE010000004">
    <property type="protein sequence ID" value="KAF1802350.1"/>
    <property type="molecule type" value="Genomic_DNA"/>
</dbReference>
<evidence type="ECO:0000256" key="9">
    <source>
        <dbReference type="ARBA" id="ARBA00023242"/>
    </source>
</evidence>
<dbReference type="AlphaFoldDB" id="A0A8H4BHU0"/>
<evidence type="ECO:0000256" key="2">
    <source>
        <dbReference type="ARBA" id="ARBA00007738"/>
    </source>
</evidence>
<dbReference type="Gene3D" id="3.40.800.20">
    <property type="entry name" value="Histone deacetylase domain"/>
    <property type="match status" value="2"/>
</dbReference>
<comment type="similarity">
    <text evidence="2">Belongs to the histone deacetylase family. HD type 2 subfamily.</text>
</comment>
<feature type="compositionally biased region" description="Basic and acidic residues" evidence="10">
    <location>
        <begin position="52"/>
        <end position="62"/>
    </location>
</feature>
<evidence type="ECO:0000313" key="13">
    <source>
        <dbReference type="Proteomes" id="UP000469890"/>
    </source>
</evidence>
<dbReference type="InterPro" id="IPR023801">
    <property type="entry name" value="His_deacetylse_dom"/>
</dbReference>
<evidence type="ECO:0000256" key="6">
    <source>
        <dbReference type="ARBA" id="ARBA00022853"/>
    </source>
</evidence>
<dbReference type="Proteomes" id="UP000469890">
    <property type="component" value="Unassembled WGS sequence"/>
</dbReference>
<dbReference type="GO" id="GO:0040029">
    <property type="term" value="P:epigenetic regulation of gene expression"/>
    <property type="evidence" value="ECO:0007669"/>
    <property type="project" value="TreeGrafter"/>
</dbReference>
<evidence type="ECO:0000256" key="8">
    <source>
        <dbReference type="ARBA" id="ARBA00023163"/>
    </source>
</evidence>
<keyword evidence="6" id="KW-0156">Chromatin regulator</keyword>
<dbReference type="SUPFAM" id="SSF52768">
    <property type="entry name" value="Arginase/deacetylase"/>
    <property type="match status" value="1"/>
</dbReference>
<dbReference type="PANTHER" id="PTHR10625:SF5">
    <property type="entry name" value="HISTONE DEACETYLASE"/>
    <property type="match status" value="1"/>
</dbReference>
<protein>
    <recommendedName>
        <fullName evidence="3">histone deacetylase</fullName>
        <ecNumber evidence="3">3.5.1.98</ecNumber>
    </recommendedName>
</protein>
<evidence type="ECO:0000256" key="3">
    <source>
        <dbReference type="ARBA" id="ARBA00012111"/>
    </source>
</evidence>
<dbReference type="InterPro" id="IPR023696">
    <property type="entry name" value="Ureohydrolase_dom_sf"/>
</dbReference>
<feature type="domain" description="Histone deacetylase" evidence="11">
    <location>
        <begin position="205"/>
        <end position="598"/>
    </location>
</feature>
<keyword evidence="9" id="KW-0539">Nucleus</keyword>
<dbReference type="InterPro" id="IPR037138">
    <property type="entry name" value="His_deacetylse_dom_sf"/>
</dbReference>
<evidence type="ECO:0000256" key="1">
    <source>
        <dbReference type="ARBA" id="ARBA00004123"/>
    </source>
</evidence>
<name>A0A8H4BHU0_MUCCL</name>